<dbReference type="AlphaFoldDB" id="A0A6S7BM82"/>
<evidence type="ECO:0000313" key="2">
    <source>
        <dbReference type="Proteomes" id="UP000494115"/>
    </source>
</evidence>
<organism evidence="1 2">
    <name type="scientific">Pararobbsia alpina</name>
    <dbReference type="NCBI Taxonomy" id="621374"/>
    <lineage>
        <taxon>Bacteria</taxon>
        <taxon>Pseudomonadati</taxon>
        <taxon>Pseudomonadota</taxon>
        <taxon>Betaproteobacteria</taxon>
        <taxon>Burkholderiales</taxon>
        <taxon>Burkholderiaceae</taxon>
        <taxon>Pararobbsia</taxon>
    </lineage>
</organism>
<dbReference type="EMBL" id="CADIKM010000068">
    <property type="protein sequence ID" value="CAB3804898.1"/>
    <property type="molecule type" value="Genomic_DNA"/>
</dbReference>
<proteinExistence type="predicted"/>
<protein>
    <submittedName>
        <fullName evidence="1">Uncharacterized protein</fullName>
    </submittedName>
</protein>
<name>A0A6S7BM82_9BURK</name>
<gene>
    <name evidence="1" type="ORF">LMG28138_05599</name>
</gene>
<reference evidence="1 2" key="1">
    <citation type="submission" date="2020-04" db="EMBL/GenBank/DDBJ databases">
        <authorList>
            <person name="De Canck E."/>
        </authorList>
    </citation>
    <scope>NUCLEOTIDE SEQUENCE [LARGE SCALE GENOMIC DNA]</scope>
    <source>
        <strain evidence="1 2">LMG 28138</strain>
    </source>
</reference>
<sequence>MTSIEGLPVALRQLWKEAFRQNKRRPCGVDWDGVIDEAACAKLIDEIELLLLETTRATLLGNLPDEALSARLPGLPGLEICRFHAFGESEGVAASRLKTTESLIAGSDCAAEWKRRFGSWVLACDNATLVDRYALKDHIRALAEGTVSGIWRALEEFSRRRCDRRVALDLFIGNHDVSPAQIGAFESQLYDRLRDAGIRKLRLTVAPDNAFRDFCHHRYMRCDYVVFGLDKGFQPFTGETARDDVVIWQKDRAEDKVFDRSEAALISESLPREFVFQ</sequence>
<accession>A0A6S7BM82</accession>
<dbReference type="RefSeq" id="WP_175108137.1">
    <property type="nucleotide sequence ID" value="NZ_CADIKM010000068.1"/>
</dbReference>
<dbReference type="Proteomes" id="UP000494115">
    <property type="component" value="Unassembled WGS sequence"/>
</dbReference>
<keyword evidence="2" id="KW-1185">Reference proteome</keyword>
<evidence type="ECO:0000313" key="1">
    <source>
        <dbReference type="EMBL" id="CAB3804898.1"/>
    </source>
</evidence>